<accession>A0A0F9CFW3</accession>
<evidence type="ECO:0008006" key="3">
    <source>
        <dbReference type="Google" id="ProtNLM"/>
    </source>
</evidence>
<feature type="region of interest" description="Disordered" evidence="1">
    <location>
        <begin position="315"/>
        <end position="335"/>
    </location>
</feature>
<evidence type="ECO:0000256" key="1">
    <source>
        <dbReference type="SAM" id="MobiDB-lite"/>
    </source>
</evidence>
<comment type="caution">
    <text evidence="2">The sequence shown here is derived from an EMBL/GenBank/DDBJ whole genome shotgun (WGS) entry which is preliminary data.</text>
</comment>
<dbReference type="Gene3D" id="3.30.420.240">
    <property type="match status" value="1"/>
</dbReference>
<evidence type="ECO:0000313" key="2">
    <source>
        <dbReference type="EMBL" id="KKK95556.1"/>
    </source>
</evidence>
<feature type="non-terminal residue" evidence="2">
    <location>
        <position position="1"/>
    </location>
</feature>
<sequence length="335" mass="38274">NNTEAFAGLHNKDKRLLILFDEASSISDIIHEVTEGCLTDENTEIIWLLFGNPTRIDGRFRECFGKFKHRWKTYQIDSRTVEGINKEELERQVADYGEDSDHVRVWIRGEFPRSNVEGFISQEVVEAARKYKAEGYQKLPLILGVDVARFGDNETVIAWRQGRRFVVLDRLREKDGVFVANKIIQYQESLPPAALVVDGDGGFSGSIVDHLKFSRFDKKMHEFHGAPDAYDSRWFNRRTEVWGLMKEWLGNGAQIPDDPDLATQLTGPTYDYTRGKRRAGSIFVEHKDSMRSRGLSSPDIADCLALTFAVKVAPPPPQPKPQAYYPGERDTSWME</sequence>
<dbReference type="AlphaFoldDB" id="A0A0F9CFW3"/>
<name>A0A0F9CFW3_9ZZZZ</name>
<protein>
    <recommendedName>
        <fullName evidence="3">Terminase large subunit gp17-like C-terminal domain-containing protein</fullName>
    </recommendedName>
</protein>
<gene>
    <name evidence="2" type="ORF">LCGC14_2671600</name>
</gene>
<reference evidence="2" key="1">
    <citation type="journal article" date="2015" name="Nature">
        <title>Complex archaea that bridge the gap between prokaryotes and eukaryotes.</title>
        <authorList>
            <person name="Spang A."/>
            <person name="Saw J.H."/>
            <person name="Jorgensen S.L."/>
            <person name="Zaremba-Niedzwiedzka K."/>
            <person name="Martijn J."/>
            <person name="Lind A.E."/>
            <person name="van Eijk R."/>
            <person name="Schleper C."/>
            <person name="Guy L."/>
            <person name="Ettema T.J."/>
        </authorList>
    </citation>
    <scope>NUCLEOTIDE SEQUENCE</scope>
</reference>
<proteinExistence type="predicted"/>
<dbReference type="EMBL" id="LAZR01046860">
    <property type="protein sequence ID" value="KKK95556.1"/>
    <property type="molecule type" value="Genomic_DNA"/>
</dbReference>
<organism evidence="2">
    <name type="scientific">marine sediment metagenome</name>
    <dbReference type="NCBI Taxonomy" id="412755"/>
    <lineage>
        <taxon>unclassified sequences</taxon>
        <taxon>metagenomes</taxon>
        <taxon>ecological metagenomes</taxon>
    </lineage>
</organism>